<dbReference type="EC" id="5.3.99.3" evidence="3"/>
<evidence type="ECO:0000256" key="13">
    <source>
        <dbReference type="ARBA" id="ARBA00023160"/>
    </source>
</evidence>
<dbReference type="SFLD" id="SFLDG01182">
    <property type="entry name" value="Prostaglandin_E_synthase_like"/>
    <property type="match status" value="1"/>
</dbReference>
<keyword evidence="21" id="KW-1185">Reference proteome</keyword>
<evidence type="ECO:0000256" key="8">
    <source>
        <dbReference type="ARBA" id="ARBA00022692"/>
    </source>
</evidence>
<keyword evidence="5" id="KW-0644">Prostaglandin metabolism</keyword>
<comment type="similarity">
    <text evidence="2">Belongs to the GST superfamily.</text>
</comment>
<dbReference type="InterPro" id="IPR036282">
    <property type="entry name" value="Glutathione-S-Trfase_C_sf"/>
</dbReference>
<accession>A0ABQ7R7H4</accession>
<evidence type="ECO:0000256" key="16">
    <source>
        <dbReference type="ARBA" id="ARBA00023931"/>
    </source>
</evidence>
<reference evidence="20 21" key="1">
    <citation type="submission" date="2021-06" db="EMBL/GenBank/DDBJ databases">
        <title>A haploid diamondback moth (Plutella xylostella L.) genome assembly resolves 31 chromosomes and identifies a diamide resistance mutation.</title>
        <authorList>
            <person name="Ward C.M."/>
            <person name="Perry K.D."/>
            <person name="Baker G."/>
            <person name="Powis K."/>
            <person name="Heckel D.G."/>
            <person name="Baxter S.W."/>
        </authorList>
    </citation>
    <scope>NUCLEOTIDE SEQUENCE [LARGE SCALE GENOMIC DNA]</scope>
    <source>
        <strain evidence="20 21">LV</strain>
        <tissue evidence="20">Single pupa</tissue>
    </source>
</reference>
<dbReference type="Gene3D" id="1.20.1050.10">
    <property type="match status" value="1"/>
</dbReference>
<evidence type="ECO:0000256" key="12">
    <source>
        <dbReference type="ARBA" id="ARBA00023136"/>
    </source>
</evidence>
<evidence type="ECO:0000256" key="18">
    <source>
        <dbReference type="ARBA" id="ARBA00037847"/>
    </source>
</evidence>
<name>A0ABQ7R7H4_PLUXY</name>
<dbReference type="SFLD" id="SFLDS00019">
    <property type="entry name" value="Glutathione_Transferase_(cytos"/>
    <property type="match status" value="1"/>
</dbReference>
<dbReference type="SUPFAM" id="SSF52833">
    <property type="entry name" value="Thioredoxin-like"/>
    <property type="match status" value="1"/>
</dbReference>
<dbReference type="Gene3D" id="3.40.30.10">
    <property type="entry name" value="Glutaredoxin"/>
    <property type="match status" value="1"/>
</dbReference>
<keyword evidence="8" id="KW-0812">Transmembrane</keyword>
<comment type="caution">
    <text evidence="20">The sequence shown here is derived from an EMBL/GenBank/DDBJ whole genome shotgun (WGS) entry which is preliminary data.</text>
</comment>
<evidence type="ECO:0000256" key="2">
    <source>
        <dbReference type="ARBA" id="ARBA00007409"/>
    </source>
</evidence>
<evidence type="ECO:0000256" key="3">
    <source>
        <dbReference type="ARBA" id="ARBA00012203"/>
    </source>
</evidence>
<dbReference type="SUPFAM" id="SSF47616">
    <property type="entry name" value="GST C-terminal domain-like"/>
    <property type="match status" value="1"/>
</dbReference>
<dbReference type="SFLD" id="SFLDG01203">
    <property type="entry name" value="Prostaglandin_E_synthase_like1"/>
    <property type="match status" value="1"/>
</dbReference>
<dbReference type="EMBL" id="JAHIBW010000001">
    <property type="protein sequence ID" value="KAG7313230.1"/>
    <property type="molecule type" value="Genomic_DNA"/>
</dbReference>
<dbReference type="Pfam" id="PF13417">
    <property type="entry name" value="GST_N_3"/>
    <property type="match status" value="1"/>
</dbReference>
<keyword evidence="14" id="KW-0413">Isomerase</keyword>
<evidence type="ECO:0000256" key="7">
    <source>
        <dbReference type="ARBA" id="ARBA00022585"/>
    </source>
</evidence>
<keyword evidence="7" id="KW-0643">Prostaglandin biosynthesis</keyword>
<evidence type="ECO:0000313" key="21">
    <source>
        <dbReference type="Proteomes" id="UP000823941"/>
    </source>
</evidence>
<dbReference type="InterPro" id="IPR004045">
    <property type="entry name" value="Glutathione_S-Trfase_N"/>
</dbReference>
<keyword evidence="10" id="KW-1133">Transmembrane helix</keyword>
<dbReference type="InterPro" id="IPR034335">
    <property type="entry name" value="PGES2_C"/>
</dbReference>
<dbReference type="PANTHER" id="PTHR12782:SF5">
    <property type="entry name" value="PROSTAGLANDIN E SYNTHASE 2"/>
    <property type="match status" value="1"/>
</dbReference>
<evidence type="ECO:0000256" key="5">
    <source>
        <dbReference type="ARBA" id="ARBA00022501"/>
    </source>
</evidence>
<comment type="catalytic activity">
    <reaction evidence="16">
        <text>prostaglandin H2 = prostaglandin E2</text>
        <dbReference type="Rhea" id="RHEA:12893"/>
        <dbReference type="ChEBI" id="CHEBI:57405"/>
        <dbReference type="ChEBI" id="CHEBI:606564"/>
        <dbReference type="EC" id="5.3.99.3"/>
    </reaction>
    <physiologicalReaction direction="left-to-right" evidence="16">
        <dbReference type="Rhea" id="RHEA:12894"/>
    </physiologicalReaction>
</comment>
<comment type="catalytic activity">
    <reaction evidence="15">
        <text>prostaglandin H2 = (12S)-hydroxy-(5Z,8E,10E)-heptadecatrienoate + malonaldehyde</text>
        <dbReference type="Rhea" id="RHEA:48644"/>
        <dbReference type="ChEBI" id="CHEBI:57405"/>
        <dbReference type="ChEBI" id="CHEBI:90694"/>
        <dbReference type="ChEBI" id="CHEBI:566274"/>
    </reaction>
    <physiologicalReaction direction="left-to-right" evidence="15">
        <dbReference type="Rhea" id="RHEA:48645"/>
    </physiologicalReaction>
</comment>
<keyword evidence="6" id="KW-0444">Lipid biosynthesis</keyword>
<dbReference type="InterPro" id="IPR040079">
    <property type="entry name" value="Glutathione_S-Trfase"/>
</dbReference>
<keyword evidence="13" id="KW-0275">Fatty acid biosynthesis</keyword>
<evidence type="ECO:0000256" key="4">
    <source>
        <dbReference type="ARBA" id="ARBA00019474"/>
    </source>
</evidence>
<feature type="domain" description="GST N-terminal" evidence="19">
    <location>
        <begin position="107"/>
        <end position="176"/>
    </location>
</feature>
<proteinExistence type="inferred from homology"/>
<dbReference type="Gene3D" id="6.20.200.30">
    <property type="match status" value="1"/>
</dbReference>
<evidence type="ECO:0000256" key="6">
    <source>
        <dbReference type="ARBA" id="ARBA00022516"/>
    </source>
</evidence>
<organism evidence="20 21">
    <name type="scientific">Plutella xylostella</name>
    <name type="common">Diamondback moth</name>
    <name type="synonym">Plutella maculipennis</name>
    <dbReference type="NCBI Taxonomy" id="51655"/>
    <lineage>
        <taxon>Eukaryota</taxon>
        <taxon>Metazoa</taxon>
        <taxon>Ecdysozoa</taxon>
        <taxon>Arthropoda</taxon>
        <taxon>Hexapoda</taxon>
        <taxon>Insecta</taxon>
        <taxon>Pterygota</taxon>
        <taxon>Neoptera</taxon>
        <taxon>Endopterygota</taxon>
        <taxon>Lepidoptera</taxon>
        <taxon>Glossata</taxon>
        <taxon>Ditrysia</taxon>
        <taxon>Yponomeutoidea</taxon>
        <taxon>Plutellidae</taxon>
        <taxon>Plutella</taxon>
    </lineage>
</organism>
<evidence type="ECO:0000256" key="15">
    <source>
        <dbReference type="ARBA" id="ARBA00023930"/>
    </source>
</evidence>
<evidence type="ECO:0000256" key="9">
    <source>
        <dbReference type="ARBA" id="ARBA00022832"/>
    </source>
</evidence>
<evidence type="ECO:0000259" key="19">
    <source>
        <dbReference type="Pfam" id="PF13417"/>
    </source>
</evidence>
<sequence length="388" mass="44632">MWRPSFTLFRKVILTSTKETSAVSRVFYSSRGRAPRSTAKLTLVSASVGILLGAGYGGYTHYKVNSKKTQLPVENEQYIFLPKAPEYKPHYRVVNDADNSNLELIFFQYRTCPFCCKVRAYLDSRGLSYDVVEVDAVLRQAIKWSEYKKVPILLAKVDGGYQQLMDSTAIISVLETHLRDRTAQIKELIRFYPATRYTADDGKQTTEISNKYFIMHNQPMNNEAVRNAEIEEREWRKWADSVLVHMLSPNVYRTPGEALDTFKWFEEAGGWRDAFPAWECALMVYVGAAAMFFIAKRLKTRHHLKDDVRLSLYDAANKWTRELSKKGTKFHGGDQPNLADVSVFGVLSSIEGCQAFNDLREHTQIGQWYDDIKEVIHRRRGQVIPVKN</sequence>
<comment type="subcellular location">
    <subcellularLocation>
        <location evidence="18">Endomembrane system</location>
        <topology evidence="18">Single-pass membrane protein</topology>
    </subcellularLocation>
</comment>
<dbReference type="CDD" id="cd03197">
    <property type="entry name" value="GST_C_mPGES2"/>
    <property type="match status" value="1"/>
</dbReference>
<dbReference type="InterPro" id="IPR036249">
    <property type="entry name" value="Thioredoxin-like_sf"/>
</dbReference>
<keyword evidence="11" id="KW-0443">Lipid metabolism</keyword>
<evidence type="ECO:0000256" key="17">
    <source>
        <dbReference type="ARBA" id="ARBA00031041"/>
    </source>
</evidence>
<comment type="pathway">
    <text evidence="1">Lipid metabolism; prostaglandin biosynthesis.</text>
</comment>
<dbReference type="Proteomes" id="UP000823941">
    <property type="component" value="Chromosome 1"/>
</dbReference>
<dbReference type="InterPro" id="IPR034334">
    <property type="entry name" value="PGES2"/>
</dbReference>
<keyword evidence="9" id="KW-0276">Fatty acid metabolism</keyword>
<keyword evidence="12" id="KW-0472">Membrane</keyword>
<protein>
    <recommendedName>
        <fullName evidence="4">Prostaglandin E synthase 2</fullName>
        <ecNumber evidence="3">5.3.99.3</ecNumber>
    </recommendedName>
    <alternativeName>
        <fullName evidence="17">Microsomal prostaglandin E synthase 2</fullName>
    </alternativeName>
</protein>
<evidence type="ECO:0000256" key="14">
    <source>
        <dbReference type="ARBA" id="ARBA00023235"/>
    </source>
</evidence>
<evidence type="ECO:0000256" key="10">
    <source>
        <dbReference type="ARBA" id="ARBA00022989"/>
    </source>
</evidence>
<gene>
    <name evidence="20" type="ORF">JYU34_000329</name>
</gene>
<evidence type="ECO:0000256" key="1">
    <source>
        <dbReference type="ARBA" id="ARBA00004702"/>
    </source>
</evidence>
<dbReference type="PANTHER" id="PTHR12782">
    <property type="entry name" value="MICROSOMAL PROSTAGLANDIN E SYNTHASE-2"/>
    <property type="match status" value="1"/>
</dbReference>
<dbReference type="PROSITE" id="PS51354">
    <property type="entry name" value="GLUTAREDOXIN_2"/>
    <property type="match status" value="1"/>
</dbReference>
<evidence type="ECO:0000256" key="11">
    <source>
        <dbReference type="ARBA" id="ARBA00023098"/>
    </source>
</evidence>
<evidence type="ECO:0000313" key="20">
    <source>
        <dbReference type="EMBL" id="KAG7313230.1"/>
    </source>
</evidence>